<name>A0A5C6E0K6_9BACT</name>
<sequence>MFTLDVLSRIVHVGTAITLVGGSAFMLFVLMPAAKQINDGEHQRLSRLVIGRWKRFVHVGILLFLLSGIYNYCRAFSKHEGDGIYHGLIGVKILVALAIFFLASALVGSSTKLEGIRKNRAKWLGLMVLLAAIVVAISGFLKVR</sequence>
<comment type="caution">
    <text evidence="2">The sequence shown here is derived from an EMBL/GenBank/DDBJ whole genome shotgun (WGS) entry which is preliminary data.</text>
</comment>
<keyword evidence="1" id="KW-0472">Membrane</keyword>
<dbReference type="EMBL" id="SJPV01000001">
    <property type="protein sequence ID" value="TWU42390.1"/>
    <property type="molecule type" value="Genomic_DNA"/>
</dbReference>
<accession>A0A5C6E0K6</accession>
<keyword evidence="1" id="KW-1133">Transmembrane helix</keyword>
<evidence type="ECO:0000313" key="2">
    <source>
        <dbReference type="EMBL" id="TWU42390.1"/>
    </source>
</evidence>
<keyword evidence="1" id="KW-0812">Transmembrane</keyword>
<keyword evidence="3" id="KW-1185">Reference proteome</keyword>
<reference evidence="2 3" key="1">
    <citation type="submission" date="2019-02" db="EMBL/GenBank/DDBJ databases">
        <title>Deep-cultivation of Planctomycetes and their phenomic and genomic characterization uncovers novel biology.</title>
        <authorList>
            <person name="Wiegand S."/>
            <person name="Jogler M."/>
            <person name="Boedeker C."/>
            <person name="Pinto D."/>
            <person name="Vollmers J."/>
            <person name="Rivas-Marin E."/>
            <person name="Kohn T."/>
            <person name="Peeters S.H."/>
            <person name="Heuer A."/>
            <person name="Rast P."/>
            <person name="Oberbeckmann S."/>
            <person name="Bunk B."/>
            <person name="Jeske O."/>
            <person name="Meyerdierks A."/>
            <person name="Storesund J.E."/>
            <person name="Kallscheuer N."/>
            <person name="Luecker S."/>
            <person name="Lage O.M."/>
            <person name="Pohl T."/>
            <person name="Merkel B.J."/>
            <person name="Hornburger P."/>
            <person name="Mueller R.-W."/>
            <person name="Bruemmer F."/>
            <person name="Labrenz M."/>
            <person name="Spormann A.M."/>
            <person name="Op Den Camp H."/>
            <person name="Overmann J."/>
            <person name="Amann R."/>
            <person name="Jetten M.S.M."/>
            <person name="Mascher T."/>
            <person name="Medema M.H."/>
            <person name="Devos D.P."/>
            <person name="Kaster A.-K."/>
            <person name="Ovreas L."/>
            <person name="Rohde M."/>
            <person name="Galperin M.Y."/>
            <person name="Jogler C."/>
        </authorList>
    </citation>
    <scope>NUCLEOTIDE SEQUENCE [LARGE SCALE GENOMIC DNA]</scope>
    <source>
        <strain evidence="2 3">Poly41</strain>
    </source>
</reference>
<feature type="transmembrane region" description="Helical" evidence="1">
    <location>
        <begin position="55"/>
        <end position="72"/>
    </location>
</feature>
<feature type="transmembrane region" description="Helical" evidence="1">
    <location>
        <begin position="12"/>
        <end position="34"/>
    </location>
</feature>
<feature type="transmembrane region" description="Helical" evidence="1">
    <location>
        <begin position="84"/>
        <end position="109"/>
    </location>
</feature>
<proteinExistence type="predicted"/>
<evidence type="ECO:0000313" key="3">
    <source>
        <dbReference type="Proteomes" id="UP000319143"/>
    </source>
</evidence>
<evidence type="ECO:0000256" key="1">
    <source>
        <dbReference type="SAM" id="Phobius"/>
    </source>
</evidence>
<gene>
    <name evidence="2" type="ORF">Poly41_06870</name>
</gene>
<evidence type="ECO:0008006" key="4">
    <source>
        <dbReference type="Google" id="ProtNLM"/>
    </source>
</evidence>
<dbReference type="RefSeq" id="WP_197231035.1">
    <property type="nucleotide sequence ID" value="NZ_SJPV01000001.1"/>
</dbReference>
<dbReference type="Proteomes" id="UP000319143">
    <property type="component" value="Unassembled WGS sequence"/>
</dbReference>
<feature type="transmembrane region" description="Helical" evidence="1">
    <location>
        <begin position="121"/>
        <end position="141"/>
    </location>
</feature>
<protein>
    <recommendedName>
        <fullName evidence="4">Copper resistance protein D</fullName>
    </recommendedName>
</protein>
<dbReference type="AlphaFoldDB" id="A0A5C6E0K6"/>
<organism evidence="2 3">
    <name type="scientific">Novipirellula artificiosorum</name>
    <dbReference type="NCBI Taxonomy" id="2528016"/>
    <lineage>
        <taxon>Bacteria</taxon>
        <taxon>Pseudomonadati</taxon>
        <taxon>Planctomycetota</taxon>
        <taxon>Planctomycetia</taxon>
        <taxon>Pirellulales</taxon>
        <taxon>Pirellulaceae</taxon>
        <taxon>Novipirellula</taxon>
    </lineage>
</organism>